<dbReference type="RefSeq" id="WP_264137714.1">
    <property type="nucleotide sequence ID" value="NZ_JAOYOD010000001.1"/>
</dbReference>
<reference evidence="5 6" key="1">
    <citation type="submission" date="2022-10" db="EMBL/GenBank/DDBJ databases">
        <title>Comparative genomics and taxonomic characterization of three novel marine species of genus Reichenbachiella exhibiting antioxidant and polysaccharide degradation activities.</title>
        <authorList>
            <person name="Muhammad N."/>
            <person name="Lee Y.-J."/>
            <person name="Ko J."/>
            <person name="Kim S.-G."/>
        </authorList>
    </citation>
    <scope>NUCLEOTIDE SEQUENCE [LARGE SCALE GENOMIC DNA]</scope>
    <source>
        <strain evidence="5 6">ABR2-5</strain>
    </source>
</reference>
<dbReference type="Proteomes" id="UP001300692">
    <property type="component" value="Unassembled WGS sequence"/>
</dbReference>
<feature type="repeat" description="TPR" evidence="3">
    <location>
        <begin position="167"/>
        <end position="200"/>
    </location>
</feature>
<comment type="caution">
    <text evidence="5">The sequence shown here is derived from an EMBL/GenBank/DDBJ whole genome shotgun (WGS) entry which is preliminary data.</text>
</comment>
<feature type="signal peptide" evidence="4">
    <location>
        <begin position="1"/>
        <end position="19"/>
    </location>
</feature>
<dbReference type="SUPFAM" id="SSF48452">
    <property type="entry name" value="TPR-like"/>
    <property type="match status" value="2"/>
</dbReference>
<dbReference type="InterPro" id="IPR050498">
    <property type="entry name" value="Ycf3"/>
</dbReference>
<dbReference type="SMART" id="SM00028">
    <property type="entry name" value="TPR"/>
    <property type="match status" value="9"/>
</dbReference>
<sequence>MYRTIFSICLLVSHFRLLAQNPADYDSKSEMLEAASAYYEKGNDAVTNTQYELGVIYYDSAINLVSDNADYYISRGQAKELEGDAVGALIDYEYAYNVDQSNHASIFKRALIYYNQEQYKKAAQDFTFLINNTETYETKALIFKGVSYNEDGAAKLSGITTIHEMKADVYIHRGMTYEKLGYNTPAMLDYDKAIDLNPYDPNYYVYRGMFRLDRGDKDGAVLDYRKALKINPHHRNALYNLSFLVDEEERDQINQILFGQGDFAKAYSKRAFENFQKGAYEEALLDYDSALMIKADNGSDLMNRGIVKSKMENYKSAIDDFNSSIYVDNTLLRNYVLIGNAYQELGDYGYAIKYYNRYIDNAGPDGSVYYNLGLALMKYNDDEEACLTFRKAIEYGEERAEKPMDKVCFSSESVK</sequence>
<evidence type="ECO:0000256" key="1">
    <source>
        <dbReference type="ARBA" id="ARBA00022737"/>
    </source>
</evidence>
<dbReference type="Pfam" id="PF13181">
    <property type="entry name" value="TPR_8"/>
    <property type="match status" value="2"/>
</dbReference>
<dbReference type="Gene3D" id="1.25.40.10">
    <property type="entry name" value="Tetratricopeptide repeat domain"/>
    <property type="match status" value="4"/>
</dbReference>
<evidence type="ECO:0000313" key="5">
    <source>
        <dbReference type="EMBL" id="MCV9386882.1"/>
    </source>
</evidence>
<feature type="chain" id="PRO_5046507036" evidence="4">
    <location>
        <begin position="20"/>
        <end position="415"/>
    </location>
</feature>
<dbReference type="PROSITE" id="PS50005">
    <property type="entry name" value="TPR"/>
    <property type="match status" value="4"/>
</dbReference>
<dbReference type="InterPro" id="IPR019734">
    <property type="entry name" value="TPR_rpt"/>
</dbReference>
<keyword evidence="2 3" id="KW-0802">TPR repeat</keyword>
<keyword evidence="4" id="KW-0732">Signal</keyword>
<evidence type="ECO:0000313" key="6">
    <source>
        <dbReference type="Proteomes" id="UP001300692"/>
    </source>
</evidence>
<keyword evidence="6" id="KW-1185">Reference proteome</keyword>
<keyword evidence="1" id="KW-0677">Repeat</keyword>
<proteinExistence type="predicted"/>
<feature type="repeat" description="TPR" evidence="3">
    <location>
        <begin position="332"/>
        <end position="365"/>
    </location>
</feature>
<name>A0ABT3CTC1_9BACT</name>
<dbReference type="InterPro" id="IPR011990">
    <property type="entry name" value="TPR-like_helical_dom_sf"/>
</dbReference>
<evidence type="ECO:0000256" key="3">
    <source>
        <dbReference type="PROSITE-ProRule" id="PRU00339"/>
    </source>
</evidence>
<evidence type="ECO:0000256" key="4">
    <source>
        <dbReference type="SAM" id="SignalP"/>
    </source>
</evidence>
<feature type="repeat" description="TPR" evidence="3">
    <location>
        <begin position="201"/>
        <end position="234"/>
    </location>
</feature>
<dbReference type="PANTHER" id="PTHR44858:SF1">
    <property type="entry name" value="UDP-N-ACETYLGLUCOSAMINE--PEPTIDE N-ACETYLGLUCOSAMINYLTRANSFERASE SPINDLY-RELATED"/>
    <property type="match status" value="1"/>
</dbReference>
<dbReference type="EMBL" id="JAOYOD010000001">
    <property type="protein sequence ID" value="MCV9386882.1"/>
    <property type="molecule type" value="Genomic_DNA"/>
</dbReference>
<accession>A0ABT3CTC1</accession>
<organism evidence="5 6">
    <name type="scientific">Reichenbachiella ulvae</name>
    <dbReference type="NCBI Taxonomy" id="2980104"/>
    <lineage>
        <taxon>Bacteria</taxon>
        <taxon>Pseudomonadati</taxon>
        <taxon>Bacteroidota</taxon>
        <taxon>Cytophagia</taxon>
        <taxon>Cytophagales</taxon>
        <taxon>Reichenbachiellaceae</taxon>
        <taxon>Reichenbachiella</taxon>
    </lineage>
</organism>
<protein>
    <submittedName>
        <fullName evidence="5">Tetratricopeptide repeat protein</fullName>
    </submittedName>
</protein>
<dbReference type="PANTHER" id="PTHR44858">
    <property type="entry name" value="TETRATRICOPEPTIDE REPEAT PROTEIN 6"/>
    <property type="match status" value="1"/>
</dbReference>
<gene>
    <name evidence="5" type="ORF">N7U62_09425</name>
</gene>
<evidence type="ECO:0000256" key="2">
    <source>
        <dbReference type="ARBA" id="ARBA00022803"/>
    </source>
</evidence>
<dbReference type="Pfam" id="PF13432">
    <property type="entry name" value="TPR_16"/>
    <property type="match status" value="1"/>
</dbReference>
<feature type="repeat" description="TPR" evidence="3">
    <location>
        <begin position="366"/>
        <end position="399"/>
    </location>
</feature>